<dbReference type="Proteomes" id="UP000254834">
    <property type="component" value="Chromosome"/>
</dbReference>
<dbReference type="KEGG" id="cdes:C0J27_03105"/>
<organism evidence="1 2">
    <name type="scientific">Candidatus Chromulinivorax destructor</name>
    <dbReference type="NCBI Taxonomy" id="2066483"/>
    <lineage>
        <taxon>Bacteria</taxon>
        <taxon>Candidatus Babelota</taxon>
        <taxon>Candidatus Babeliae</taxon>
        <taxon>Candidatus Babeliales</taxon>
        <taxon>Candidatus Chromulinivoraceae</taxon>
        <taxon>Candidatus Chromulinivorax</taxon>
    </lineage>
</organism>
<gene>
    <name evidence="1" type="ORF">C0J27_03105</name>
</gene>
<keyword evidence="2" id="KW-1185">Reference proteome</keyword>
<dbReference type="EMBL" id="CP025544">
    <property type="protein sequence ID" value="AXK60719.1"/>
    <property type="molecule type" value="Genomic_DNA"/>
</dbReference>
<dbReference type="OrthoDB" id="9882363at2"/>
<evidence type="ECO:0000313" key="1">
    <source>
        <dbReference type="EMBL" id="AXK60719.1"/>
    </source>
</evidence>
<reference evidence="1 2" key="1">
    <citation type="submission" date="2017-12" db="EMBL/GenBank/DDBJ databases">
        <title>Chromulinavorax destructans is a abundant pathogen of dominant heterotrophic picoflagllates.</title>
        <authorList>
            <person name="Deeg C.M."/>
            <person name="Zimmer M."/>
            <person name="Suttle C.A."/>
        </authorList>
    </citation>
    <scope>NUCLEOTIDE SEQUENCE [LARGE SCALE GENOMIC DNA]</scope>
    <source>
        <strain evidence="1 2">SeV1</strain>
    </source>
</reference>
<accession>A0A345ZBQ2</accession>
<dbReference type="AlphaFoldDB" id="A0A345ZBQ2"/>
<dbReference type="RefSeq" id="WP_115585734.1">
    <property type="nucleotide sequence ID" value="NZ_CP025544.1"/>
</dbReference>
<sequence>MQKNSVFFLFMGLILQTNQQFAIDNDNLIPLLSHPHKQEQAIKNQNLLLFHPENELLKFFLRPIKFSPHGIEHFFMHTYNHEKYTEYLPYTLDHMIQFLEYGQQHQQDERYALSIIKLFLQKIKGCDFVNSYSLITAMPKLAQNLTPYVQKKEASFLQELQQSLKKRFSHIFSTYSSYFQKNPDAFLEALSEQIAKKTNEVQTQQHIDVEHVRKDILRFLEICMNKLVWSPHEAYDAWISINELAEQSHNFLTKKLINDADALDDIYWSLIHRFCYFIEISHDDISEEIFKQIVSDIYTQDLLLFAIEEQENLITSKKDFLLRKIKNHYAPKPSIEKMPEHNITASNNQPL</sequence>
<name>A0A345ZBQ2_9BACT</name>
<protein>
    <submittedName>
        <fullName evidence="1">Uncharacterized protein</fullName>
    </submittedName>
</protein>
<proteinExistence type="predicted"/>
<evidence type="ECO:0000313" key="2">
    <source>
        <dbReference type="Proteomes" id="UP000254834"/>
    </source>
</evidence>